<dbReference type="GO" id="GO:0043814">
    <property type="term" value="F:phospholactate guanylyltransferase activity"/>
    <property type="evidence" value="ECO:0007669"/>
    <property type="project" value="InterPro"/>
</dbReference>
<dbReference type="NCBIfam" id="TIGR03552">
    <property type="entry name" value="F420_cofC"/>
    <property type="match status" value="1"/>
</dbReference>
<dbReference type="UniPathway" id="UPA00071"/>
<dbReference type="OrthoDB" id="9151145at2"/>
<dbReference type="HAMAP" id="MF_02114">
    <property type="entry name" value="CofC"/>
    <property type="match status" value="1"/>
</dbReference>
<evidence type="ECO:0000256" key="4">
    <source>
        <dbReference type="ARBA" id="ARBA00023134"/>
    </source>
</evidence>
<dbReference type="EMBL" id="CP033972">
    <property type="protein sequence ID" value="AZG43496.1"/>
    <property type="molecule type" value="Genomic_DNA"/>
</dbReference>
<dbReference type="GO" id="GO:0005525">
    <property type="term" value="F:GTP binding"/>
    <property type="evidence" value="ECO:0007669"/>
    <property type="project" value="UniProtKB-KW"/>
</dbReference>
<accession>A0A3G8JEC3</accession>
<name>A0A3G8JEC3_9ACTN</name>
<dbReference type="AlphaFoldDB" id="A0A3G8JEC3"/>
<evidence type="ECO:0000256" key="1">
    <source>
        <dbReference type="ARBA" id="ARBA00022679"/>
    </source>
</evidence>
<sequence length="250" mass="26081">MVCMTSTDHPGPGSTPGDDVVAVLAVKRLDEAKTRLAASHGAGPGPLHRALVLAMMRDTVDAVAAAGIERIVVISPDEDVLAAAHAAGAVGLRESTGRDVPGGHARLNLAFAHATTTVREWWPGTRAVLLVQADLPAATAESLRAVVACAAEHRRAVLTDRDGTGTTILIRDVDITELPLFGPDSASAHRMAGAVELDPTHARWPDLRTDVDTAADLETARSLGLGRHTTDALRRQGTVTDAATTAGRCR</sequence>
<feature type="binding site" evidence="5">
    <location>
        <position position="182"/>
    </location>
    <ligand>
        <name>phosphoenolpyruvate</name>
        <dbReference type="ChEBI" id="CHEBI:58702"/>
    </ligand>
</feature>
<comment type="pathway">
    <text evidence="5">Cofactor biosynthesis; coenzyme F420 biosynthesis.</text>
</comment>
<feature type="binding site" evidence="5">
    <location>
        <position position="166"/>
    </location>
    <ligand>
        <name>phosphoenolpyruvate</name>
        <dbReference type="ChEBI" id="CHEBI:58702"/>
    </ligand>
</feature>
<dbReference type="SUPFAM" id="SSF53448">
    <property type="entry name" value="Nucleotide-diphospho-sugar transferases"/>
    <property type="match status" value="1"/>
</dbReference>
<keyword evidence="2 5" id="KW-0548">Nucleotidyltransferase</keyword>
<proteinExistence type="inferred from homology"/>
<gene>
    <name evidence="6" type="primary">cofC</name>
    <name evidence="5" type="synonym">fbiD</name>
    <name evidence="6" type="ORF">D7316_00062</name>
</gene>
<feature type="binding site" evidence="5">
    <location>
        <position position="185"/>
    </location>
    <ligand>
        <name>phosphoenolpyruvate</name>
        <dbReference type="ChEBI" id="CHEBI:58702"/>
    </ligand>
</feature>
<dbReference type="GO" id="GO:0052645">
    <property type="term" value="P:F420-0 metabolic process"/>
    <property type="evidence" value="ECO:0007669"/>
    <property type="project" value="UniProtKB-UniRule"/>
</dbReference>
<keyword evidence="4 5" id="KW-0342">GTP-binding</keyword>
<dbReference type="PANTHER" id="PTHR40392:SF1">
    <property type="entry name" value="2-PHOSPHO-L-LACTATE GUANYLYLTRANSFERASE"/>
    <property type="match status" value="1"/>
</dbReference>
<reference evidence="6 7" key="1">
    <citation type="submission" date="2018-11" db="EMBL/GenBank/DDBJ databases">
        <title>Gordonia insulae sp. nov., isolated from an island soil.</title>
        <authorList>
            <person name="Kim Y.S."/>
            <person name="Kim S.B."/>
        </authorList>
    </citation>
    <scope>NUCLEOTIDE SEQUENCE [LARGE SCALE GENOMIC DNA]</scope>
    <source>
        <strain evidence="6 7">MMS17-SY073</strain>
    </source>
</reference>
<evidence type="ECO:0000313" key="7">
    <source>
        <dbReference type="Proteomes" id="UP000271469"/>
    </source>
</evidence>
<comment type="function">
    <text evidence="5">Guanylyltransferase that catalyzes the activation of phosphoenolpyruvate (PEP) as enolpyruvoyl-2-diphospho-5'-guanosine, via the condensation of PEP with GTP. It is involved in the biosynthesis of coenzyme F420, a hydride carrier cofactor.</text>
</comment>
<dbReference type="Proteomes" id="UP000271469">
    <property type="component" value="Chromosome"/>
</dbReference>
<dbReference type="KEGG" id="gom:D7316_00062"/>
<dbReference type="EC" id="2.7.7.105" evidence="5"/>
<dbReference type="InterPro" id="IPR029044">
    <property type="entry name" value="Nucleotide-diphossugar_trans"/>
</dbReference>
<keyword evidence="3 5" id="KW-0547">Nucleotide-binding</keyword>
<organism evidence="6 7">
    <name type="scientific">Gordonia insulae</name>
    <dbReference type="NCBI Taxonomy" id="2420509"/>
    <lineage>
        <taxon>Bacteria</taxon>
        <taxon>Bacillati</taxon>
        <taxon>Actinomycetota</taxon>
        <taxon>Actinomycetes</taxon>
        <taxon>Mycobacteriales</taxon>
        <taxon>Gordoniaceae</taxon>
        <taxon>Gordonia</taxon>
    </lineage>
</organism>
<comment type="similarity">
    <text evidence="5">Belongs to the CofC family.</text>
</comment>
<evidence type="ECO:0000256" key="2">
    <source>
        <dbReference type="ARBA" id="ARBA00022695"/>
    </source>
</evidence>
<comment type="catalytic activity">
    <reaction evidence="5">
        <text>phosphoenolpyruvate + GTP + H(+) = enolpyruvoyl-2-diphospho-5'-guanosine + diphosphate</text>
        <dbReference type="Rhea" id="RHEA:30519"/>
        <dbReference type="ChEBI" id="CHEBI:15378"/>
        <dbReference type="ChEBI" id="CHEBI:33019"/>
        <dbReference type="ChEBI" id="CHEBI:37565"/>
        <dbReference type="ChEBI" id="CHEBI:58702"/>
        <dbReference type="ChEBI" id="CHEBI:143701"/>
        <dbReference type="EC" id="2.7.7.105"/>
    </reaction>
</comment>
<protein>
    <recommendedName>
        <fullName evidence="5">Phosphoenolpyruvate guanylyltransferase</fullName>
        <shortName evidence="5">PEP guanylyltransferase</shortName>
        <ecNumber evidence="5">2.7.7.105</ecNumber>
    </recommendedName>
</protein>
<evidence type="ECO:0000256" key="3">
    <source>
        <dbReference type="ARBA" id="ARBA00022741"/>
    </source>
</evidence>
<dbReference type="InterPro" id="IPR002835">
    <property type="entry name" value="CofC"/>
</dbReference>
<evidence type="ECO:0000313" key="6">
    <source>
        <dbReference type="EMBL" id="AZG43496.1"/>
    </source>
</evidence>
<dbReference type="PANTHER" id="PTHR40392">
    <property type="entry name" value="2-PHOSPHO-L-LACTATE GUANYLYLTRANSFERASE"/>
    <property type="match status" value="1"/>
</dbReference>
<keyword evidence="1 5" id="KW-0808">Transferase</keyword>
<keyword evidence="7" id="KW-1185">Reference proteome</keyword>
<dbReference type="Gene3D" id="3.90.550.10">
    <property type="entry name" value="Spore Coat Polysaccharide Biosynthesis Protein SpsA, Chain A"/>
    <property type="match status" value="1"/>
</dbReference>
<evidence type="ECO:0000256" key="5">
    <source>
        <dbReference type="HAMAP-Rule" id="MF_02114"/>
    </source>
</evidence>
<dbReference type="Pfam" id="PF01983">
    <property type="entry name" value="CofC"/>
    <property type="match status" value="1"/>
</dbReference>